<keyword evidence="1 2" id="KW-0175">Coiled coil</keyword>
<evidence type="ECO:0000313" key="5">
    <source>
        <dbReference type="EMBL" id="TPX35759.1"/>
    </source>
</evidence>
<evidence type="ECO:0000256" key="3">
    <source>
        <dbReference type="SAM" id="MobiDB-lite"/>
    </source>
</evidence>
<dbReference type="Gene3D" id="1.10.287.1490">
    <property type="match status" value="1"/>
</dbReference>
<keyword evidence="6" id="KW-1185">Reference proteome</keyword>
<feature type="coiled-coil region" evidence="2">
    <location>
        <begin position="398"/>
        <end position="443"/>
    </location>
</feature>
<evidence type="ECO:0000256" key="2">
    <source>
        <dbReference type="SAM" id="Coils"/>
    </source>
</evidence>
<name>A0A507C9A9_9FUNG</name>
<feature type="region of interest" description="Disordered" evidence="3">
    <location>
        <begin position="218"/>
        <end position="245"/>
    </location>
</feature>
<feature type="region of interest" description="Disordered" evidence="3">
    <location>
        <begin position="983"/>
        <end position="1021"/>
    </location>
</feature>
<proteinExistence type="predicted"/>
<evidence type="ECO:0000256" key="1">
    <source>
        <dbReference type="ARBA" id="ARBA00023054"/>
    </source>
</evidence>
<evidence type="ECO:0000259" key="4">
    <source>
        <dbReference type="Pfam" id="PF15665"/>
    </source>
</evidence>
<evidence type="ECO:0000313" key="6">
    <source>
        <dbReference type="Proteomes" id="UP000319731"/>
    </source>
</evidence>
<dbReference type="RefSeq" id="XP_031026191.1">
    <property type="nucleotide sequence ID" value="XM_031167929.1"/>
</dbReference>
<feature type="domain" description="Protein FAM184A/B N-terminal" evidence="4">
    <location>
        <begin position="74"/>
        <end position="275"/>
    </location>
</feature>
<reference evidence="5 6" key="1">
    <citation type="journal article" date="2019" name="Sci. Rep.">
        <title>Comparative genomics of chytrid fungi reveal insights into the obligate biotrophic and pathogenic lifestyle of Synchytrium endobioticum.</title>
        <authorList>
            <person name="van de Vossenberg B.T.L.H."/>
            <person name="Warris S."/>
            <person name="Nguyen H.D.T."/>
            <person name="van Gent-Pelzer M.P.E."/>
            <person name="Joly D.L."/>
            <person name="van de Geest H.C."/>
            <person name="Bonants P.J.M."/>
            <person name="Smith D.S."/>
            <person name="Levesque C.A."/>
            <person name="van der Lee T.A.J."/>
        </authorList>
    </citation>
    <scope>NUCLEOTIDE SEQUENCE [LARGE SCALE GENOMIC DNA]</scope>
    <source>
        <strain evidence="5 6">JEL517</strain>
    </source>
</reference>
<dbReference type="Pfam" id="PF15665">
    <property type="entry name" value="FAM184"/>
    <property type="match status" value="1"/>
</dbReference>
<dbReference type="PANTHER" id="PTHR18870">
    <property type="entry name" value="PROTEIN TAG-278-RELATED"/>
    <property type="match status" value="1"/>
</dbReference>
<feature type="compositionally biased region" description="Low complexity" evidence="3">
    <location>
        <begin position="984"/>
        <end position="1002"/>
    </location>
</feature>
<dbReference type="InterPro" id="IPR039478">
    <property type="entry name" value="FAM184A/B_N"/>
</dbReference>
<dbReference type="PANTHER" id="PTHR18870:SF9">
    <property type="entry name" value="PROTEIN TAG-278-RELATED"/>
    <property type="match status" value="1"/>
</dbReference>
<dbReference type="AlphaFoldDB" id="A0A507C9A9"/>
<feature type="coiled-coil region" evidence="2">
    <location>
        <begin position="746"/>
        <end position="773"/>
    </location>
</feature>
<dbReference type="OrthoDB" id="75801at2759"/>
<gene>
    <name evidence="5" type="ORF">SmJEL517_g02001</name>
</gene>
<comment type="caution">
    <text evidence="5">The sequence shown here is derived from an EMBL/GenBank/DDBJ whole genome shotgun (WGS) entry which is preliminary data.</text>
</comment>
<feature type="coiled-coil region" evidence="2">
    <location>
        <begin position="485"/>
        <end position="572"/>
    </location>
</feature>
<feature type="coiled-coil region" evidence="2">
    <location>
        <begin position="853"/>
        <end position="954"/>
    </location>
</feature>
<sequence length="1021" mass="116537">MSRKLSRFKRGPLTLADVGHSSTSLSSLSSLHGSTNALAAPSNGTTNQFNGKGVAAAPETVYKMSKKIAQLTRVVYYLNTKHEDHQVELDGLREAYEEECSRIIQDAKSKITALDSARLAGEAEINATKTELDIYRESESMVKTQLAEAMNTVDKLQHDLKMQSDRFGASQADINKAGQEAAHLRAEFENTLQALEESHKASVAGLTKRYEEELKSVRKDRDRIDKEGKAEKESMKRKYETDLSSKDEEIERLRKAAASSQIAFEQAEQLRIAEAEKKLEEAVDVERQRIADREFTIKKLNLTCEEYQKKVNERDTQISNLKLDIKQQQTELSAALAKAERAQADVEAADIRVRAADEREENIKRELARTGDLATELSNAHEAHRQACVDADKYMKDLVVASRSVTELKEKIKSLESSKSSLEKKLKEAAETLKMTVQTHEENAKKALSSQKADLVSNAEFESQKRIHELQDEHRLAIDSKIRDIKELKVALQTKTIAYETLESEYEDTRRKLSSKIDSVESSRGVLSSRLASTQKELDAARNEIDLRMSEIKKLEVQVKTIQEEQATAAARMATMASKIGSRMRDEFKKEKEGIEHHWSKKVKDQMNELRTNLTSQSSLELTSTLSQVERDHNEEIERLQTSHETERKSWASQKSMLERRLLEVATTLSELEIKTESVAKQHQDAMQRLVMRNDERMRNVKDSWDQEWQLREQEAKKEAEKLVCQADERAAIHLKEVEGRWAVLIENMTGLRDQMREKYEQEVEKTNSLESAYTSLQESQAHELLKQAAEYEVKITEAVQVARLECDSVAKIVAEEHKEIINRKVQDVIRLVREVDAHLATAADLKSKIKDLQVLEDHKKALKDLQNDLEVRHAVRTEVVNNDHLGETQRMLKDFDMAQNFLKRQIASLEKRLQEADIKYQNREPREMDIQRISDLEVEVEKKKRRIMALEGELEYCKLELLNREVNYNKVFGTTTRTGVLGSFDSKNSSKSKPFFKSETSLSKLPPLPNPPLAPAANPS</sequence>
<dbReference type="EMBL" id="QEAO01000007">
    <property type="protein sequence ID" value="TPX35759.1"/>
    <property type="molecule type" value="Genomic_DNA"/>
</dbReference>
<protein>
    <recommendedName>
        <fullName evidence="4">Protein FAM184A/B N-terminal domain-containing protein</fullName>
    </recommendedName>
</protein>
<organism evidence="5 6">
    <name type="scientific">Synchytrium microbalum</name>
    <dbReference type="NCBI Taxonomy" id="1806994"/>
    <lineage>
        <taxon>Eukaryota</taxon>
        <taxon>Fungi</taxon>
        <taxon>Fungi incertae sedis</taxon>
        <taxon>Chytridiomycota</taxon>
        <taxon>Chytridiomycota incertae sedis</taxon>
        <taxon>Chytridiomycetes</taxon>
        <taxon>Synchytriales</taxon>
        <taxon>Synchytriaceae</taxon>
        <taxon>Synchytrium</taxon>
    </lineage>
</organism>
<dbReference type="GeneID" id="42003226"/>
<dbReference type="Proteomes" id="UP000319731">
    <property type="component" value="Unassembled WGS sequence"/>
</dbReference>
<accession>A0A507C9A9</accession>